<dbReference type="SMART" id="SM00829">
    <property type="entry name" value="PKS_ER"/>
    <property type="match status" value="1"/>
</dbReference>
<dbReference type="Gene3D" id="3.40.50.720">
    <property type="entry name" value="NAD(P)-binding Rossmann-like Domain"/>
    <property type="match status" value="1"/>
</dbReference>
<dbReference type="EMBL" id="PUIB01000011">
    <property type="protein sequence ID" value="PQO38636.1"/>
    <property type="molecule type" value="Genomic_DNA"/>
</dbReference>
<organism evidence="2 3">
    <name type="scientific">Blastopirellula marina</name>
    <dbReference type="NCBI Taxonomy" id="124"/>
    <lineage>
        <taxon>Bacteria</taxon>
        <taxon>Pseudomonadati</taxon>
        <taxon>Planctomycetota</taxon>
        <taxon>Planctomycetia</taxon>
        <taxon>Pirellulales</taxon>
        <taxon>Pirellulaceae</taxon>
        <taxon>Blastopirellula</taxon>
    </lineage>
</organism>
<reference evidence="2 3" key="1">
    <citation type="submission" date="2018-02" db="EMBL/GenBank/DDBJ databases">
        <title>Comparative genomes isolates from brazilian mangrove.</title>
        <authorList>
            <person name="Araujo J.E."/>
            <person name="Taketani R.G."/>
            <person name="Silva M.C.P."/>
            <person name="Loureco M.V."/>
            <person name="Andreote F.D."/>
        </authorList>
    </citation>
    <scope>NUCLEOTIDE SEQUENCE [LARGE SCALE GENOMIC DNA]</scope>
    <source>
        <strain evidence="2 3">NAP PRIS-MGV</strain>
    </source>
</reference>
<dbReference type="Pfam" id="PF08240">
    <property type="entry name" value="ADH_N"/>
    <property type="match status" value="1"/>
</dbReference>
<dbReference type="InterPro" id="IPR013154">
    <property type="entry name" value="ADH-like_N"/>
</dbReference>
<protein>
    <submittedName>
        <fullName evidence="2">Zinc-binding alcohol dehydrogenase</fullName>
    </submittedName>
</protein>
<dbReference type="PROSITE" id="PS01162">
    <property type="entry name" value="QOR_ZETA_CRYSTAL"/>
    <property type="match status" value="1"/>
</dbReference>
<dbReference type="GO" id="GO:0016491">
    <property type="term" value="F:oxidoreductase activity"/>
    <property type="evidence" value="ECO:0007669"/>
    <property type="project" value="InterPro"/>
</dbReference>
<dbReference type="SUPFAM" id="SSF50129">
    <property type="entry name" value="GroES-like"/>
    <property type="match status" value="1"/>
</dbReference>
<dbReference type="InterPro" id="IPR002364">
    <property type="entry name" value="Quin_OxRdtase/zeta-crystal_CS"/>
</dbReference>
<dbReference type="CDD" id="cd08267">
    <property type="entry name" value="MDR1"/>
    <property type="match status" value="1"/>
</dbReference>
<gene>
    <name evidence="2" type="ORF">C5Y98_08470</name>
</gene>
<dbReference type="PANTHER" id="PTHR44013">
    <property type="entry name" value="ZINC-TYPE ALCOHOL DEHYDROGENASE-LIKE PROTEIN C16A3.02C"/>
    <property type="match status" value="1"/>
</dbReference>
<dbReference type="GO" id="GO:0008270">
    <property type="term" value="F:zinc ion binding"/>
    <property type="evidence" value="ECO:0007669"/>
    <property type="project" value="InterPro"/>
</dbReference>
<feature type="domain" description="Enoyl reductase (ER)" evidence="1">
    <location>
        <begin position="10"/>
        <end position="312"/>
    </location>
</feature>
<dbReference type="Proteomes" id="UP000239388">
    <property type="component" value="Unassembled WGS sequence"/>
</dbReference>
<dbReference type="Gene3D" id="3.90.180.10">
    <property type="entry name" value="Medium-chain alcohol dehydrogenases, catalytic domain"/>
    <property type="match status" value="1"/>
</dbReference>
<evidence type="ECO:0000259" key="1">
    <source>
        <dbReference type="SMART" id="SM00829"/>
    </source>
</evidence>
<dbReference type="InterPro" id="IPR011032">
    <property type="entry name" value="GroES-like_sf"/>
</dbReference>
<dbReference type="InterPro" id="IPR036291">
    <property type="entry name" value="NAD(P)-bd_dom_sf"/>
</dbReference>
<evidence type="ECO:0000313" key="3">
    <source>
        <dbReference type="Proteomes" id="UP000239388"/>
    </source>
</evidence>
<dbReference type="InterPro" id="IPR052733">
    <property type="entry name" value="Chloroplast_QOR"/>
</dbReference>
<accession>A0A2S8G2G7</accession>
<dbReference type="OrthoDB" id="9792162at2"/>
<name>A0A2S8G2G7_9BACT</name>
<dbReference type="Pfam" id="PF13602">
    <property type="entry name" value="ADH_zinc_N_2"/>
    <property type="match status" value="1"/>
</dbReference>
<evidence type="ECO:0000313" key="2">
    <source>
        <dbReference type="EMBL" id="PQO38636.1"/>
    </source>
</evidence>
<comment type="caution">
    <text evidence="2">The sequence shown here is derived from an EMBL/GenBank/DDBJ whole genome shotgun (WGS) entry which is preliminary data.</text>
</comment>
<dbReference type="InterPro" id="IPR020843">
    <property type="entry name" value="ER"/>
</dbReference>
<sequence length="326" mass="35258">MQAVVLPRYGSADNLQFTSIRPPKITADQVLIKVHATSVNPIDWKLRQGMLKWVMPDKLPGVLGFDAAGEIEEVGYAARQQGWHERDAVMAFSGNTLGGCYAQYVAVDAKLLARKPENFSYEEAAGVPLAGTTAWKSLVKLGQLHAGDDVLINGASGGVGTYAVQIAKALGAKVTAVCSASNHELVRSLGADEVIDYHQVDFTRIDRSFDIVFDAVSKSSFLECRRILKPVGHYIATLPSVEAVGFSVFSKLQRQSCHVVLARPDGDILRSLSSLANEGKLRTVIDSVYPLNEVADAHRKSEQEHVVGKVIVQVISENTSGETSPD</sequence>
<dbReference type="SUPFAM" id="SSF51735">
    <property type="entry name" value="NAD(P)-binding Rossmann-fold domains"/>
    <property type="match status" value="1"/>
</dbReference>
<dbReference type="PANTHER" id="PTHR44013:SF1">
    <property type="entry name" value="ZINC-TYPE ALCOHOL DEHYDROGENASE-LIKE PROTEIN C16A3.02C"/>
    <property type="match status" value="1"/>
</dbReference>
<proteinExistence type="predicted"/>
<dbReference type="AlphaFoldDB" id="A0A2S8G2G7"/>